<protein>
    <submittedName>
        <fullName evidence="5">Peptidoglycan hydrolase-like protein with peptidoglycan-binding domain</fullName>
    </submittedName>
</protein>
<feature type="domain" description="Peptidoglycan binding-like" evidence="4">
    <location>
        <begin position="483"/>
        <end position="538"/>
    </location>
</feature>
<comment type="caution">
    <text evidence="5">The sequence shown here is derived from an EMBL/GenBank/DDBJ whole genome shotgun (WGS) entry which is preliminary data.</text>
</comment>
<feature type="chain" id="PRO_5030584079" evidence="2">
    <location>
        <begin position="20"/>
        <end position="653"/>
    </location>
</feature>
<dbReference type="Pfam" id="PF00656">
    <property type="entry name" value="Peptidase_C14"/>
    <property type="match status" value="1"/>
</dbReference>
<feature type="compositionally biased region" description="Acidic residues" evidence="1">
    <location>
        <begin position="285"/>
        <end position="299"/>
    </location>
</feature>
<feature type="compositionally biased region" description="Basic and acidic residues" evidence="1">
    <location>
        <begin position="563"/>
        <end position="583"/>
    </location>
</feature>
<dbReference type="Gene3D" id="3.40.50.1460">
    <property type="match status" value="1"/>
</dbReference>
<dbReference type="InterPro" id="IPR011600">
    <property type="entry name" value="Pept_C14_caspase"/>
</dbReference>
<dbReference type="GO" id="GO:0006508">
    <property type="term" value="P:proteolysis"/>
    <property type="evidence" value="ECO:0007669"/>
    <property type="project" value="InterPro"/>
</dbReference>
<dbReference type="InterPro" id="IPR036366">
    <property type="entry name" value="PGBDSf"/>
</dbReference>
<dbReference type="RefSeq" id="WP_183963713.1">
    <property type="nucleotide sequence ID" value="NZ_BAABBZ010000014.1"/>
</dbReference>
<sequence length="653" mass="67626">MRILTLAFAGLISGTAAQAAGDALVIGNSSYNGVQTLFAATQVAEAAEALREQGFDVTEARDAGGPAMSEGFSEFVAALEGDDGPVIMMLAGAFLHGANGAYLLPASDGAALSDTAVMLQAFPLDAAMSVLAKYPGRAFLVLSESAVTADFGDFLDAGIGDLEVPSGVTVLSGPESAVSRFAAGELAKVGQPVVAAAQAAGVTVDGFAPGDLVVVRATDVPTRSADEAPAAPVPAETATPATPPEADEAPDVVAEATPDPESATADSPETSEENAVEAVETAESMIDEAEATEEAEQAAEADAAPEVMQEAETADAAPEPTEADAAPEATQEADAADAAEEADAADAAPEAAEEPETAELAQEADAAPEATQEAEAADTAPEAAEQSEPADTADEGEDDTKTAAADSSDTEAEGDTRSEVEIAADEGAWRAARIQNSEASYQSYLIAQPEGSYVSAATQRIKAIKADPFYDLRRAEDFLGLDRDARRDIQRNLDDLGHYHWAVDGIFGEGTRDAVRSWQTAQGLEATGYLDLNQIAKLQEGAEAEEAKAKQQEARRNQAAAAEARRAREKAAAAEKARAEARRKAAAQAKQKDAARSDSPAPSRGPSDAAMWAEVERLGSEQAVRRYLNAYPNGARASRARQMLQVIERMRGG</sequence>
<reference evidence="5 6" key="1">
    <citation type="submission" date="2020-08" db="EMBL/GenBank/DDBJ databases">
        <title>Genomic Encyclopedia of Type Strains, Phase IV (KMG-IV): sequencing the most valuable type-strain genomes for metagenomic binning, comparative biology and taxonomic classification.</title>
        <authorList>
            <person name="Goeker M."/>
        </authorList>
    </citation>
    <scope>NUCLEOTIDE SEQUENCE [LARGE SCALE GENOMIC DNA]</scope>
    <source>
        <strain evidence="5 6">DSM 102235</strain>
    </source>
</reference>
<dbReference type="Pfam" id="PF01471">
    <property type="entry name" value="PG_binding_1"/>
    <property type="match status" value="1"/>
</dbReference>
<dbReference type="SUPFAM" id="SSF47090">
    <property type="entry name" value="PGBD-like"/>
    <property type="match status" value="1"/>
</dbReference>
<feature type="compositionally biased region" description="Low complexity" evidence="1">
    <location>
        <begin position="300"/>
        <end position="333"/>
    </location>
</feature>
<keyword evidence="5" id="KW-0378">Hydrolase</keyword>
<evidence type="ECO:0000313" key="6">
    <source>
        <dbReference type="Proteomes" id="UP000541426"/>
    </source>
</evidence>
<feature type="signal peptide" evidence="2">
    <location>
        <begin position="1"/>
        <end position="19"/>
    </location>
</feature>
<organism evidence="5 6">
    <name type="scientific">Sagittula marina</name>
    <dbReference type="NCBI Taxonomy" id="943940"/>
    <lineage>
        <taxon>Bacteria</taxon>
        <taxon>Pseudomonadati</taxon>
        <taxon>Pseudomonadota</taxon>
        <taxon>Alphaproteobacteria</taxon>
        <taxon>Rhodobacterales</taxon>
        <taxon>Roseobacteraceae</taxon>
        <taxon>Sagittula</taxon>
    </lineage>
</organism>
<dbReference type="GO" id="GO:0004197">
    <property type="term" value="F:cysteine-type endopeptidase activity"/>
    <property type="evidence" value="ECO:0007669"/>
    <property type="project" value="InterPro"/>
</dbReference>
<keyword evidence="6" id="KW-1185">Reference proteome</keyword>
<feature type="compositionally biased region" description="Basic and acidic residues" evidence="1">
    <location>
        <begin position="546"/>
        <end position="556"/>
    </location>
</feature>
<name>A0A7W6DRM3_9RHOB</name>
<proteinExistence type="predicted"/>
<evidence type="ECO:0000313" key="5">
    <source>
        <dbReference type="EMBL" id="MBB3984793.1"/>
    </source>
</evidence>
<dbReference type="InterPro" id="IPR036365">
    <property type="entry name" value="PGBD-like_sf"/>
</dbReference>
<dbReference type="Gene3D" id="1.10.101.10">
    <property type="entry name" value="PGBD-like superfamily/PGBD"/>
    <property type="match status" value="1"/>
</dbReference>
<feature type="compositionally biased region" description="Acidic residues" evidence="1">
    <location>
        <begin position="334"/>
        <end position="344"/>
    </location>
</feature>
<keyword evidence="2" id="KW-0732">Signal</keyword>
<dbReference type="InterPro" id="IPR002477">
    <property type="entry name" value="Peptidoglycan-bd-like"/>
</dbReference>
<gene>
    <name evidence="5" type="ORF">GGQ68_001109</name>
</gene>
<evidence type="ECO:0000259" key="3">
    <source>
        <dbReference type="Pfam" id="PF00656"/>
    </source>
</evidence>
<feature type="domain" description="Peptidase C14 caspase" evidence="3">
    <location>
        <begin position="23"/>
        <end position="134"/>
    </location>
</feature>
<evidence type="ECO:0000259" key="4">
    <source>
        <dbReference type="Pfam" id="PF01471"/>
    </source>
</evidence>
<evidence type="ECO:0000256" key="1">
    <source>
        <dbReference type="SAM" id="MobiDB-lite"/>
    </source>
</evidence>
<evidence type="ECO:0000256" key="2">
    <source>
        <dbReference type="SAM" id="SignalP"/>
    </source>
</evidence>
<dbReference type="Proteomes" id="UP000541426">
    <property type="component" value="Unassembled WGS sequence"/>
</dbReference>
<dbReference type="EMBL" id="JACIEJ010000002">
    <property type="protein sequence ID" value="MBB3984793.1"/>
    <property type="molecule type" value="Genomic_DNA"/>
</dbReference>
<feature type="region of interest" description="Disordered" evidence="1">
    <location>
        <begin position="546"/>
        <end position="614"/>
    </location>
</feature>
<feature type="compositionally biased region" description="Low complexity" evidence="1">
    <location>
        <begin position="227"/>
        <end position="240"/>
    </location>
</feature>
<dbReference type="AlphaFoldDB" id="A0A7W6DRM3"/>
<accession>A0A7W6DRM3</accession>
<feature type="compositionally biased region" description="Low complexity" evidence="1">
    <location>
        <begin position="358"/>
        <end position="386"/>
    </location>
</feature>
<feature type="region of interest" description="Disordered" evidence="1">
    <location>
        <begin position="223"/>
        <end position="421"/>
    </location>
</feature>